<dbReference type="EMBL" id="HACG01014972">
    <property type="protein sequence ID" value="CEK61837.1"/>
    <property type="molecule type" value="Transcribed_RNA"/>
</dbReference>
<sequence>LSFDSSYSPTRTKRKSIEFSFKMRTTVFIVLAALLAFNNAQLYGELVDLVKCSPSVTCDDPCINTKCPIGSFCLSCNCQPRCIQLFKSVSKIHQT</sequence>
<dbReference type="AlphaFoldDB" id="A0A0B6Z0B8"/>
<name>A0A0B6Z0B8_9EUPU</name>
<proteinExistence type="predicted"/>
<reference evidence="1" key="1">
    <citation type="submission" date="2014-12" db="EMBL/GenBank/DDBJ databases">
        <title>Insight into the proteome of Arion vulgaris.</title>
        <authorList>
            <person name="Aradska J."/>
            <person name="Bulat T."/>
            <person name="Smidak R."/>
            <person name="Sarate P."/>
            <person name="Gangsoo J."/>
            <person name="Sialana F."/>
            <person name="Bilban M."/>
            <person name="Lubec G."/>
        </authorList>
    </citation>
    <scope>NUCLEOTIDE SEQUENCE</scope>
    <source>
        <tissue evidence="1">Skin</tissue>
    </source>
</reference>
<protein>
    <submittedName>
        <fullName evidence="1">Uncharacterized protein</fullName>
    </submittedName>
</protein>
<accession>A0A0B6Z0B8</accession>
<evidence type="ECO:0000313" key="1">
    <source>
        <dbReference type="EMBL" id="CEK61837.1"/>
    </source>
</evidence>
<feature type="non-terminal residue" evidence="1">
    <location>
        <position position="1"/>
    </location>
</feature>
<gene>
    <name evidence="1" type="primary">ORF43428</name>
</gene>
<organism evidence="1">
    <name type="scientific">Arion vulgaris</name>
    <dbReference type="NCBI Taxonomy" id="1028688"/>
    <lineage>
        <taxon>Eukaryota</taxon>
        <taxon>Metazoa</taxon>
        <taxon>Spiralia</taxon>
        <taxon>Lophotrochozoa</taxon>
        <taxon>Mollusca</taxon>
        <taxon>Gastropoda</taxon>
        <taxon>Heterobranchia</taxon>
        <taxon>Euthyneura</taxon>
        <taxon>Panpulmonata</taxon>
        <taxon>Eupulmonata</taxon>
        <taxon>Stylommatophora</taxon>
        <taxon>Helicina</taxon>
        <taxon>Arionoidea</taxon>
        <taxon>Arionidae</taxon>
        <taxon>Arion</taxon>
    </lineage>
</organism>